<evidence type="ECO:0000313" key="1">
    <source>
        <dbReference type="EMBL" id="KAI8027419.1"/>
    </source>
</evidence>
<accession>A0ACC0INM0</accession>
<sequence length="117" mass="12942">MASAGAGRSLLCCRVKLLHAVVHVNLHLLVTSTQSRLKGTTRLINLCVSESVPPWECGAIFKDIKRLAAPEIFSFRWRPRSANKASHWEDQASLHGCLPPNWVAIPPPALELLLRLS</sequence>
<comment type="caution">
    <text evidence="1">The sequence shown here is derived from an EMBL/GenBank/DDBJ whole genome shotgun (WGS) entry which is preliminary data.</text>
</comment>
<dbReference type="EMBL" id="CM045760">
    <property type="protein sequence ID" value="KAI8027419.1"/>
    <property type="molecule type" value="Genomic_DNA"/>
</dbReference>
<organism evidence="1 2">
    <name type="scientific">Camellia lanceoleosa</name>
    <dbReference type="NCBI Taxonomy" id="1840588"/>
    <lineage>
        <taxon>Eukaryota</taxon>
        <taxon>Viridiplantae</taxon>
        <taxon>Streptophyta</taxon>
        <taxon>Embryophyta</taxon>
        <taxon>Tracheophyta</taxon>
        <taxon>Spermatophyta</taxon>
        <taxon>Magnoliopsida</taxon>
        <taxon>eudicotyledons</taxon>
        <taxon>Gunneridae</taxon>
        <taxon>Pentapetalae</taxon>
        <taxon>asterids</taxon>
        <taxon>Ericales</taxon>
        <taxon>Theaceae</taxon>
        <taxon>Camellia</taxon>
    </lineage>
</organism>
<name>A0ACC0INM0_9ERIC</name>
<keyword evidence="2" id="KW-1185">Reference proteome</keyword>
<gene>
    <name evidence="1" type="ORF">LOK49_LG02G00087</name>
</gene>
<evidence type="ECO:0000313" key="2">
    <source>
        <dbReference type="Proteomes" id="UP001060215"/>
    </source>
</evidence>
<reference evidence="1 2" key="1">
    <citation type="journal article" date="2022" name="Plant J.">
        <title>Chromosome-level genome of Camellia lanceoleosa provides a valuable resource for understanding genome evolution and self-incompatibility.</title>
        <authorList>
            <person name="Gong W."/>
            <person name="Xiao S."/>
            <person name="Wang L."/>
            <person name="Liao Z."/>
            <person name="Chang Y."/>
            <person name="Mo W."/>
            <person name="Hu G."/>
            <person name="Li W."/>
            <person name="Zhao G."/>
            <person name="Zhu H."/>
            <person name="Hu X."/>
            <person name="Ji K."/>
            <person name="Xiang X."/>
            <person name="Song Q."/>
            <person name="Yuan D."/>
            <person name="Jin S."/>
            <person name="Zhang L."/>
        </authorList>
    </citation>
    <scope>NUCLEOTIDE SEQUENCE [LARGE SCALE GENOMIC DNA]</scope>
    <source>
        <strain evidence="1">SQ_2022a</strain>
    </source>
</reference>
<protein>
    <submittedName>
        <fullName evidence="1">Uncharacterized protein</fullName>
    </submittedName>
</protein>
<proteinExistence type="predicted"/>
<dbReference type="Proteomes" id="UP001060215">
    <property type="component" value="Chromosome 3"/>
</dbReference>